<feature type="coiled-coil region" evidence="4">
    <location>
        <begin position="398"/>
        <end position="453"/>
    </location>
</feature>
<dbReference type="Proteomes" id="UP000286931">
    <property type="component" value="Unassembled WGS sequence"/>
</dbReference>
<dbReference type="Pfam" id="PF13555">
    <property type="entry name" value="AAA_29"/>
    <property type="match status" value="1"/>
</dbReference>
<dbReference type="SUPFAM" id="SSF52540">
    <property type="entry name" value="P-loop containing nucleoside triphosphate hydrolases"/>
    <property type="match status" value="1"/>
</dbReference>
<evidence type="ECO:0000256" key="1">
    <source>
        <dbReference type="ARBA" id="ARBA00022763"/>
    </source>
</evidence>
<organism evidence="5 6">
    <name type="scientific">Embleya hyalina</name>
    <dbReference type="NCBI Taxonomy" id="516124"/>
    <lineage>
        <taxon>Bacteria</taxon>
        <taxon>Bacillati</taxon>
        <taxon>Actinomycetota</taxon>
        <taxon>Actinomycetes</taxon>
        <taxon>Kitasatosporales</taxon>
        <taxon>Streptomycetaceae</taxon>
        <taxon>Embleya</taxon>
    </lineage>
</organism>
<keyword evidence="3" id="KW-0742">SOS response</keyword>
<evidence type="ECO:0008006" key="7">
    <source>
        <dbReference type="Google" id="ProtNLM"/>
    </source>
</evidence>
<evidence type="ECO:0000256" key="3">
    <source>
        <dbReference type="ARBA" id="ARBA00023236"/>
    </source>
</evidence>
<dbReference type="OrthoDB" id="174137at2"/>
<dbReference type="GO" id="GO:0009432">
    <property type="term" value="P:SOS response"/>
    <property type="evidence" value="ECO:0007669"/>
    <property type="project" value="UniProtKB-KW"/>
</dbReference>
<keyword evidence="4" id="KW-0175">Coiled coil</keyword>
<gene>
    <name evidence="5" type="ORF">EHYA_07362</name>
</gene>
<comment type="caution">
    <text evidence="5">The sequence shown here is derived from an EMBL/GenBank/DDBJ whole genome shotgun (WGS) entry which is preliminary data.</text>
</comment>
<sequence>MEGLFGAVELADPDADDRPGYRLVRLEMFNWGTFDKRVWVFPVDGANGLLTGDIGSGKSTIVDAITTLLLPAAKISYNKAAGAEVRERSLRSYVAGYHKSERSEETGASRPVGLRGPGSYSVILGVFGNRALGTSVTLAQVFWIREGQQGQPDRFFVTMDDTLSIVDDFSAFGPEVTALRKRLRGRGAKTYEHFPDYGKDYRRRLGIDSEQAMDLFHQTVSMKAVGDLNDFVRTHMLEPFDAEHRIEGLVAHFDDLTRAHEAVLKARSQLADLEPLLADCDRHDALGRTMAILSAQRDALPFYAAGRKVGLLQARIATARTALARHRGDLDTGKEHLARLRATASRLELQQAGHGGDRVTDLDRRIQEATVERDTRRRRAQRFDELVADAHLEPVHTAERFEAMRETLEEARAASEKTLVDAQNRLTDVGVLLNTLDNEIAEVDAELRSLAERRNNIPRRNLELRRLMCADLRLAESDLPYAGELVQVRADESEWEGAAERVLRGFALSLLVAQAHYPAVSEWIDARHLGIRVVYFHVPAAVSRSHEVGSADGRRLYAKLEIDRSPFTAWLGNELSIRAGHECVENMVEFRRSDRALTRAGQIKDSRGRHEKNDSSRIDDRGTYVLGWSNERKIDALVTDKTAQHVRRQSLLAAQARARTDHEAARERVSLLAMIGEFAAFADIDWQRSAHLITKLETEKQELLSSSRVLAGIARELESTMSAIRRTEDEQESHVRAVTTTENRLTAAEEAAARTRRVLDAPGYATALPHFPEIERRLGGGPLGDPDDYDRAVTDASRTLTTERESCARTQGTLGNRIVAQMSRFRDKYPLETSEIDNSVLAASEYRTLHDRLVQDDLPRFESDFKTYLNTNTIRDIAGFHSLLSKQETLIRERIDTINESLVGIDYNQDRYIRLEAARTPNVDIRNFIADLRACTDNALATHTEDQYSEHKFLQVKNLIERFKGRPGHADADRAWTARVTDVRNWFVFTASERWRTDDTEHENYTGSGGKSGGQKEKLAYTILAASLAYQFKLDWGAAVSKTFRFVVIDEAFGRGSDESTRFALGLFRRLGLQLLIVTPLQKIHVIEPYVAAVGFVDNPTGSNSRLQTLTIDEYRDRQRAHATNGGLTDRRA</sequence>
<evidence type="ECO:0000313" key="5">
    <source>
        <dbReference type="EMBL" id="GCD99640.1"/>
    </source>
</evidence>
<proteinExistence type="predicted"/>
<dbReference type="AlphaFoldDB" id="A0A401YYL8"/>
<evidence type="ECO:0000313" key="6">
    <source>
        <dbReference type="Proteomes" id="UP000286931"/>
    </source>
</evidence>
<dbReference type="GO" id="GO:0000731">
    <property type="term" value="P:DNA synthesis involved in DNA repair"/>
    <property type="evidence" value="ECO:0007669"/>
    <property type="project" value="TreeGrafter"/>
</dbReference>
<keyword evidence="6" id="KW-1185">Reference proteome</keyword>
<dbReference type="EMBL" id="BIFH01000034">
    <property type="protein sequence ID" value="GCD99640.1"/>
    <property type="molecule type" value="Genomic_DNA"/>
</dbReference>
<dbReference type="PANTHER" id="PTHR32182:SF0">
    <property type="entry name" value="DNA REPLICATION AND REPAIR PROTEIN RECF"/>
    <property type="match status" value="1"/>
</dbReference>
<dbReference type="Gene3D" id="3.40.50.300">
    <property type="entry name" value="P-loop containing nucleotide triphosphate hydrolases"/>
    <property type="match status" value="1"/>
</dbReference>
<dbReference type="RefSeq" id="WP_126641435.1">
    <property type="nucleotide sequence ID" value="NZ_BIFH01000034.1"/>
</dbReference>
<keyword evidence="1" id="KW-0227">DNA damage</keyword>
<name>A0A401YYL8_9ACTN</name>
<dbReference type="PANTHER" id="PTHR32182">
    <property type="entry name" value="DNA REPLICATION AND REPAIR PROTEIN RECF"/>
    <property type="match status" value="1"/>
</dbReference>
<evidence type="ECO:0000256" key="4">
    <source>
        <dbReference type="SAM" id="Coils"/>
    </source>
</evidence>
<dbReference type="GO" id="GO:0006302">
    <property type="term" value="P:double-strand break repair"/>
    <property type="evidence" value="ECO:0007669"/>
    <property type="project" value="TreeGrafter"/>
</dbReference>
<accession>A0A401YYL8</accession>
<evidence type="ECO:0000256" key="2">
    <source>
        <dbReference type="ARBA" id="ARBA00023204"/>
    </source>
</evidence>
<reference evidence="5 6" key="1">
    <citation type="submission" date="2018-12" db="EMBL/GenBank/DDBJ databases">
        <title>Draft genome sequence of Embleya hyalina NBRC 13850T.</title>
        <authorList>
            <person name="Komaki H."/>
            <person name="Hosoyama A."/>
            <person name="Kimura A."/>
            <person name="Ichikawa N."/>
            <person name="Tamura T."/>
        </authorList>
    </citation>
    <scope>NUCLEOTIDE SEQUENCE [LARGE SCALE GENOMIC DNA]</scope>
    <source>
        <strain evidence="5 6">NBRC 13850</strain>
    </source>
</reference>
<protein>
    <recommendedName>
        <fullName evidence="7">ATP-binding protein</fullName>
    </recommendedName>
</protein>
<dbReference type="Pfam" id="PF13558">
    <property type="entry name" value="SbcC_Walker_B"/>
    <property type="match status" value="1"/>
</dbReference>
<dbReference type="InterPro" id="IPR027417">
    <property type="entry name" value="P-loop_NTPase"/>
</dbReference>
<keyword evidence="2" id="KW-0234">DNA repair</keyword>